<dbReference type="Gene3D" id="2.130.10.10">
    <property type="entry name" value="YVTN repeat-like/Quinoprotein amine dehydrogenase"/>
    <property type="match status" value="1"/>
</dbReference>
<keyword evidence="4" id="KW-0460">Magnesium</keyword>
<dbReference type="GO" id="GO:0008253">
    <property type="term" value="F:5'-nucleotidase activity"/>
    <property type="evidence" value="ECO:0007669"/>
    <property type="project" value="TreeGrafter"/>
</dbReference>
<keyword evidence="2" id="KW-0479">Metal-binding</keyword>
<keyword evidence="3" id="KW-0378">Hydrolase</keyword>
<sequence length="1013" mass="116659">MVSPHFFSPSCSWLIHLLSPISLKKASSSSKTQQWGVWGSRRKIASKLFDQLAGASRAECYLVAAPLRPASPIEKGAVTMDYQLVPYQSSLPVGEEHSGMPPQIHAIAYCPTPMSFDFYNQRRSLLAVSTRLGIQIWEAVFESSSLGWTKKFEAYCPGVKHMEWMPNKLGLAYGDERGLITLLQYNKEQGCFKSKIIHDKPSRGETTSISWSGNSSYLASSFHPRATEDETSNSMIIIHKRASASRTNEVQSIEMEGRPNLIAKFHPVHNCLFIAKRRWGLDIKIFSNTITGFEKESDKWVQVASLVDNIISFYKYDHYSGSEWTPTAKQRVSFQYKVNTGNRFKKILSMGCYIDSTIAIGYTDGSIEIFTKKRGKYVSALNKYREHHWSKAKCWASTIPCLSWQYNTEKIPKVLAVGGEHGFVLFYDFIEAGPYTEIPNRDYEWETNYYKCPSEPDEEVEEEEEEEEPTHDVTQEFNSQEEVEPVKETKFAICQQIFCSRTVNMEDIKAIGFKMEYTLINYKVTFENLAYVEAKKRLVNGKYPEKILEWNYNSEHMIRGLIIDKKKGNIIKVDHYNNVKMSYHGMNEMPYEESKNVYGSTFMFEEPEFAAMDTTFSCCEGYLFAQLVDLMDTNPQEVPAPTYMTLYKHLREAFDQGYKDGTLKQSVANDLARYIDKDPSLLPMLQNIKNKGISTFLITDSLWDYTDIVMDYALHQDKVNKHSWLQYFDIVFTGSRSFFSEESHVELFDVEIETGKISNPKEYQLGRSKTNQAPKEIQKVYQTPHNSPTHTHSYRVTPPRAVYMHAKPPPVKSKDEKCLVWIVEGWNDRFRLGGDVGHLQRLLPNTNDPKQVLYVTHHITKEMLNNKAQGWKTMQIIPELEKELQIIREQGSIRQIIIRARVKSNSVEDKICMLRSTTEVDVMEKINKLTSEKKGMDSERETAEKRLASKFNDKWGPVMKAGNKNSRFAREVERSAWLYTSRASNLAAERCYEQSDQLMAHDSDLLSFHLGKD</sequence>
<dbReference type="EnsemblPlants" id="ONIVA12G04520.1">
    <property type="protein sequence ID" value="ONIVA12G04520.1"/>
    <property type="gene ID" value="ONIVA12G04520"/>
</dbReference>
<evidence type="ECO:0000256" key="3">
    <source>
        <dbReference type="ARBA" id="ARBA00022801"/>
    </source>
</evidence>
<dbReference type="Gene3D" id="3.40.50.1000">
    <property type="entry name" value="HAD superfamily/HAD-like"/>
    <property type="match status" value="1"/>
</dbReference>
<dbReference type="AlphaFoldDB" id="A0A0E0J7I6"/>
<evidence type="ECO:0000256" key="2">
    <source>
        <dbReference type="ARBA" id="ARBA00022723"/>
    </source>
</evidence>
<dbReference type="Gramene" id="ONIVA12G04520.1">
    <property type="protein sequence ID" value="ONIVA12G04520.1"/>
    <property type="gene ID" value="ONIVA12G04520"/>
</dbReference>
<proteinExistence type="inferred from homology"/>
<dbReference type="InterPro" id="IPR036412">
    <property type="entry name" value="HAD-like_sf"/>
</dbReference>
<dbReference type="SUPFAM" id="SSF50978">
    <property type="entry name" value="WD40 repeat-like"/>
    <property type="match status" value="1"/>
</dbReference>
<evidence type="ECO:0000256" key="1">
    <source>
        <dbReference type="ARBA" id="ARBA00009589"/>
    </source>
</evidence>
<feature type="region of interest" description="Disordered" evidence="5">
    <location>
        <begin position="454"/>
        <end position="482"/>
    </location>
</feature>
<dbReference type="STRING" id="4536.A0A0E0J7I6"/>
<dbReference type="GO" id="GO:0046872">
    <property type="term" value="F:metal ion binding"/>
    <property type="evidence" value="ECO:0007669"/>
    <property type="project" value="UniProtKB-KW"/>
</dbReference>
<dbReference type="NCBIfam" id="TIGR02244">
    <property type="entry name" value="HAD-IG-Ncltidse"/>
    <property type="match status" value="1"/>
</dbReference>
<evidence type="ECO:0000256" key="5">
    <source>
        <dbReference type="SAM" id="MobiDB-lite"/>
    </source>
</evidence>
<dbReference type="InterPro" id="IPR023214">
    <property type="entry name" value="HAD_sf"/>
</dbReference>
<dbReference type="SUPFAM" id="SSF56784">
    <property type="entry name" value="HAD-like"/>
    <property type="match status" value="1"/>
</dbReference>
<dbReference type="InterPro" id="IPR008380">
    <property type="entry name" value="HAD-SF_hydro_IG_5-nucl"/>
</dbReference>
<dbReference type="eggNOG" id="KOG2469">
    <property type="taxonomic scope" value="Eukaryota"/>
</dbReference>
<dbReference type="InterPro" id="IPR036322">
    <property type="entry name" value="WD40_repeat_dom_sf"/>
</dbReference>
<comment type="similarity">
    <text evidence="1">Belongs to the 5'(3')-deoxyribonucleotidase family.</text>
</comment>
<protein>
    <submittedName>
        <fullName evidence="6">Uncharacterized protein</fullName>
    </submittedName>
</protein>
<dbReference type="InterPro" id="IPR015943">
    <property type="entry name" value="WD40/YVTN_repeat-like_dom_sf"/>
</dbReference>
<evidence type="ECO:0000313" key="6">
    <source>
        <dbReference type="EnsemblPlants" id="ONIVA12G04520.1"/>
    </source>
</evidence>
<reference evidence="6" key="1">
    <citation type="submission" date="2015-04" db="UniProtKB">
        <authorList>
            <consortium name="EnsemblPlants"/>
        </authorList>
    </citation>
    <scope>IDENTIFICATION</scope>
    <source>
        <strain evidence="6">SL10</strain>
    </source>
</reference>
<dbReference type="PANTHER" id="PTHR12103">
    <property type="entry name" value="5'-NUCLEOTIDASE DOMAIN-CONTAINING"/>
    <property type="match status" value="1"/>
</dbReference>
<accession>A0A0E0J7I6</accession>
<dbReference type="Pfam" id="PF05761">
    <property type="entry name" value="5_nucleotid"/>
    <property type="match status" value="1"/>
</dbReference>
<dbReference type="Proteomes" id="UP000006591">
    <property type="component" value="Chromosome 12"/>
</dbReference>
<evidence type="ECO:0000256" key="4">
    <source>
        <dbReference type="ARBA" id="ARBA00022842"/>
    </source>
</evidence>
<dbReference type="OMA" id="HPRATED"/>
<evidence type="ECO:0000313" key="7">
    <source>
        <dbReference type="Proteomes" id="UP000006591"/>
    </source>
</evidence>
<reference evidence="6" key="2">
    <citation type="submission" date="2018-04" db="EMBL/GenBank/DDBJ databases">
        <title>OnivRS2 (Oryza nivara Reference Sequence Version 2).</title>
        <authorList>
            <person name="Zhang J."/>
            <person name="Kudrna D."/>
            <person name="Lee S."/>
            <person name="Talag J."/>
            <person name="Rajasekar S."/>
            <person name="Welchert J."/>
            <person name="Hsing Y.-I."/>
            <person name="Wing R.A."/>
        </authorList>
    </citation>
    <scope>NUCLEOTIDE SEQUENCE [LARGE SCALE GENOMIC DNA]</scope>
    <source>
        <strain evidence="6">SL10</strain>
    </source>
</reference>
<name>A0A0E0J7I6_ORYNI</name>
<feature type="compositionally biased region" description="Acidic residues" evidence="5">
    <location>
        <begin position="455"/>
        <end position="469"/>
    </location>
</feature>
<keyword evidence="7" id="KW-1185">Reference proteome</keyword>
<organism evidence="6">
    <name type="scientific">Oryza nivara</name>
    <name type="common">Indian wild rice</name>
    <name type="synonym">Oryza sativa f. spontanea</name>
    <dbReference type="NCBI Taxonomy" id="4536"/>
    <lineage>
        <taxon>Eukaryota</taxon>
        <taxon>Viridiplantae</taxon>
        <taxon>Streptophyta</taxon>
        <taxon>Embryophyta</taxon>
        <taxon>Tracheophyta</taxon>
        <taxon>Spermatophyta</taxon>
        <taxon>Magnoliopsida</taxon>
        <taxon>Liliopsida</taxon>
        <taxon>Poales</taxon>
        <taxon>Poaceae</taxon>
        <taxon>BOP clade</taxon>
        <taxon>Oryzoideae</taxon>
        <taxon>Oryzeae</taxon>
        <taxon>Oryzinae</taxon>
        <taxon>Oryza</taxon>
    </lineage>
</organism>
<dbReference type="PANTHER" id="PTHR12103:SF15">
    <property type="entry name" value="CYTOSOLIC PURINE 5'-NUCLEOTIDASE"/>
    <property type="match status" value="1"/>
</dbReference>
<dbReference type="HOGENOM" id="CLU_307262_0_0_1"/>